<gene>
    <name evidence="9" type="ORF">MGAL_10B091125</name>
</gene>
<dbReference type="SMART" id="SM00179">
    <property type="entry name" value="EGF_CA"/>
    <property type="match status" value="1"/>
</dbReference>
<comment type="caution">
    <text evidence="6">Lacks conserved residue(s) required for the propagation of feature annotation.</text>
</comment>
<name>A0A8B6DIK3_MYTGA</name>
<feature type="region of interest" description="Disordered" evidence="7">
    <location>
        <begin position="101"/>
        <end position="128"/>
    </location>
</feature>
<dbReference type="InterPro" id="IPR000152">
    <property type="entry name" value="EGF-type_Asp/Asn_hydroxyl_site"/>
</dbReference>
<dbReference type="SMART" id="SM00181">
    <property type="entry name" value="EGF"/>
    <property type="match status" value="1"/>
</dbReference>
<dbReference type="InterPro" id="IPR001881">
    <property type="entry name" value="EGF-like_Ca-bd_dom"/>
</dbReference>
<evidence type="ECO:0000313" key="9">
    <source>
        <dbReference type="EMBL" id="VDI18991.1"/>
    </source>
</evidence>
<evidence type="ECO:0000256" key="1">
    <source>
        <dbReference type="ARBA" id="ARBA00022536"/>
    </source>
</evidence>
<evidence type="ECO:0000256" key="4">
    <source>
        <dbReference type="ARBA" id="ARBA00023157"/>
    </source>
</evidence>
<accession>A0A8B6DIK3</accession>
<dbReference type="Gene3D" id="2.10.25.10">
    <property type="entry name" value="Laminin"/>
    <property type="match status" value="1"/>
</dbReference>
<keyword evidence="10" id="KW-1185">Reference proteome</keyword>
<keyword evidence="2" id="KW-0732">Signal</keyword>
<dbReference type="EMBL" id="UYJE01003410">
    <property type="protein sequence ID" value="VDI18991.1"/>
    <property type="molecule type" value="Genomic_DNA"/>
</dbReference>
<dbReference type="PROSITE" id="PS00022">
    <property type="entry name" value="EGF_1"/>
    <property type="match status" value="1"/>
</dbReference>
<organism evidence="9 10">
    <name type="scientific">Mytilus galloprovincialis</name>
    <name type="common">Mediterranean mussel</name>
    <dbReference type="NCBI Taxonomy" id="29158"/>
    <lineage>
        <taxon>Eukaryota</taxon>
        <taxon>Metazoa</taxon>
        <taxon>Spiralia</taxon>
        <taxon>Lophotrochozoa</taxon>
        <taxon>Mollusca</taxon>
        <taxon>Bivalvia</taxon>
        <taxon>Autobranchia</taxon>
        <taxon>Pteriomorphia</taxon>
        <taxon>Mytilida</taxon>
        <taxon>Mytiloidea</taxon>
        <taxon>Mytilidae</taxon>
        <taxon>Mytilinae</taxon>
        <taxon>Mytilus</taxon>
    </lineage>
</organism>
<feature type="domain" description="EGF-like" evidence="8">
    <location>
        <begin position="1"/>
        <end position="33"/>
    </location>
</feature>
<keyword evidence="1 6" id="KW-0245">EGF-like domain</keyword>
<evidence type="ECO:0000313" key="10">
    <source>
        <dbReference type="Proteomes" id="UP000596742"/>
    </source>
</evidence>
<protein>
    <recommendedName>
        <fullName evidence="8">EGF-like domain-containing protein</fullName>
    </recommendedName>
</protein>
<dbReference type="InterPro" id="IPR000742">
    <property type="entry name" value="EGF"/>
</dbReference>
<dbReference type="PROSITE" id="PS50026">
    <property type="entry name" value="EGF_3"/>
    <property type="match status" value="1"/>
</dbReference>
<sequence>CDSNPCRNGGHCFDDDNSFVCVCHSGFAGMHCENAEQGTTMSSKIDLSNVSATYVARYPTKTSTLTSTPYPTTTATDVSTKTPYPITTAITANATEITHPTSSIMSPATTNGSKTETTTTMLPDTTKDGKTGTITSKFDCSAVDTGAGHNTDGNVNPFMSEYAKKV</sequence>
<feature type="compositionally biased region" description="Low complexity" evidence="7">
    <location>
        <begin position="109"/>
        <end position="124"/>
    </location>
</feature>
<evidence type="ECO:0000256" key="5">
    <source>
        <dbReference type="ARBA" id="ARBA00023180"/>
    </source>
</evidence>
<dbReference type="AlphaFoldDB" id="A0A8B6DIK3"/>
<evidence type="ECO:0000256" key="6">
    <source>
        <dbReference type="PROSITE-ProRule" id="PRU00076"/>
    </source>
</evidence>
<dbReference type="GO" id="GO:0071944">
    <property type="term" value="C:cell periphery"/>
    <property type="evidence" value="ECO:0007669"/>
    <property type="project" value="UniProtKB-ARBA"/>
</dbReference>
<dbReference type="PROSITE" id="PS01186">
    <property type="entry name" value="EGF_2"/>
    <property type="match status" value="1"/>
</dbReference>
<reference evidence="9" key="1">
    <citation type="submission" date="2018-11" db="EMBL/GenBank/DDBJ databases">
        <authorList>
            <person name="Alioto T."/>
            <person name="Alioto T."/>
        </authorList>
    </citation>
    <scope>NUCLEOTIDE SEQUENCE</scope>
</reference>
<dbReference type="Pfam" id="PF00008">
    <property type="entry name" value="EGF"/>
    <property type="match status" value="1"/>
</dbReference>
<evidence type="ECO:0000259" key="8">
    <source>
        <dbReference type="PROSITE" id="PS50026"/>
    </source>
</evidence>
<evidence type="ECO:0000256" key="3">
    <source>
        <dbReference type="ARBA" id="ARBA00022737"/>
    </source>
</evidence>
<proteinExistence type="predicted"/>
<dbReference type="PROSITE" id="PS00010">
    <property type="entry name" value="ASX_HYDROXYL"/>
    <property type="match status" value="1"/>
</dbReference>
<evidence type="ECO:0000256" key="7">
    <source>
        <dbReference type="SAM" id="MobiDB-lite"/>
    </source>
</evidence>
<dbReference type="GO" id="GO:0005509">
    <property type="term" value="F:calcium ion binding"/>
    <property type="evidence" value="ECO:0007669"/>
    <property type="project" value="InterPro"/>
</dbReference>
<evidence type="ECO:0000256" key="2">
    <source>
        <dbReference type="ARBA" id="ARBA00022729"/>
    </source>
</evidence>
<dbReference type="Proteomes" id="UP000596742">
    <property type="component" value="Unassembled WGS sequence"/>
</dbReference>
<dbReference type="CDD" id="cd00054">
    <property type="entry name" value="EGF_CA"/>
    <property type="match status" value="1"/>
</dbReference>
<keyword evidence="5" id="KW-0325">Glycoprotein</keyword>
<feature type="non-terminal residue" evidence="9">
    <location>
        <position position="166"/>
    </location>
</feature>
<feature type="disulfide bond" evidence="6">
    <location>
        <begin position="23"/>
        <end position="32"/>
    </location>
</feature>
<dbReference type="FunFam" id="2.10.25.10:FF:000185">
    <property type="entry name" value="basement membrane-specific heparan sulfate proteoglycan core protein-like"/>
    <property type="match status" value="1"/>
</dbReference>
<dbReference type="OrthoDB" id="6139287at2759"/>
<keyword evidence="4 6" id="KW-1015">Disulfide bond</keyword>
<keyword evidence="3" id="KW-0677">Repeat</keyword>
<comment type="caution">
    <text evidence="9">The sequence shown here is derived from an EMBL/GenBank/DDBJ whole genome shotgun (WGS) entry which is preliminary data.</text>
</comment>
<dbReference type="SUPFAM" id="SSF57196">
    <property type="entry name" value="EGF/Laminin"/>
    <property type="match status" value="1"/>
</dbReference>